<dbReference type="OrthoDB" id="194443at2759"/>
<evidence type="ECO:0000256" key="1">
    <source>
        <dbReference type="SAM" id="MobiDB-lite"/>
    </source>
</evidence>
<name>A0A9P4NS42_9PEZI</name>
<dbReference type="Gene3D" id="3.30.710.10">
    <property type="entry name" value="Potassium Channel Kv1.1, Chain A"/>
    <property type="match status" value="1"/>
</dbReference>
<accession>A0A9P4NS42</accession>
<dbReference type="InterPro" id="IPR011333">
    <property type="entry name" value="SKP1/BTB/POZ_sf"/>
</dbReference>
<evidence type="ECO:0000313" key="4">
    <source>
        <dbReference type="Proteomes" id="UP000800235"/>
    </source>
</evidence>
<dbReference type="CDD" id="cd18186">
    <property type="entry name" value="BTB_POZ_ZBTB_KLHL-like"/>
    <property type="match status" value="1"/>
</dbReference>
<feature type="domain" description="BTB" evidence="2">
    <location>
        <begin position="74"/>
        <end position="134"/>
    </location>
</feature>
<dbReference type="SUPFAM" id="SSF54695">
    <property type="entry name" value="POZ domain"/>
    <property type="match status" value="1"/>
</dbReference>
<organism evidence="3 4">
    <name type="scientific">Tothia fuscella</name>
    <dbReference type="NCBI Taxonomy" id="1048955"/>
    <lineage>
        <taxon>Eukaryota</taxon>
        <taxon>Fungi</taxon>
        <taxon>Dikarya</taxon>
        <taxon>Ascomycota</taxon>
        <taxon>Pezizomycotina</taxon>
        <taxon>Dothideomycetes</taxon>
        <taxon>Pleosporomycetidae</taxon>
        <taxon>Venturiales</taxon>
        <taxon>Cylindrosympodiaceae</taxon>
        <taxon>Tothia</taxon>
    </lineage>
</organism>
<evidence type="ECO:0000313" key="3">
    <source>
        <dbReference type="EMBL" id="KAF2431139.1"/>
    </source>
</evidence>
<dbReference type="EMBL" id="MU007034">
    <property type="protein sequence ID" value="KAF2431139.1"/>
    <property type="molecule type" value="Genomic_DNA"/>
</dbReference>
<dbReference type="Proteomes" id="UP000800235">
    <property type="component" value="Unassembled WGS sequence"/>
</dbReference>
<reference evidence="3" key="1">
    <citation type="journal article" date="2020" name="Stud. Mycol.">
        <title>101 Dothideomycetes genomes: a test case for predicting lifestyles and emergence of pathogens.</title>
        <authorList>
            <person name="Haridas S."/>
            <person name="Albert R."/>
            <person name="Binder M."/>
            <person name="Bloem J."/>
            <person name="Labutti K."/>
            <person name="Salamov A."/>
            <person name="Andreopoulos B."/>
            <person name="Baker S."/>
            <person name="Barry K."/>
            <person name="Bills G."/>
            <person name="Bluhm B."/>
            <person name="Cannon C."/>
            <person name="Castanera R."/>
            <person name="Culley D."/>
            <person name="Daum C."/>
            <person name="Ezra D."/>
            <person name="Gonzalez J."/>
            <person name="Henrissat B."/>
            <person name="Kuo A."/>
            <person name="Liang C."/>
            <person name="Lipzen A."/>
            <person name="Lutzoni F."/>
            <person name="Magnuson J."/>
            <person name="Mondo S."/>
            <person name="Nolan M."/>
            <person name="Ohm R."/>
            <person name="Pangilinan J."/>
            <person name="Park H.-J."/>
            <person name="Ramirez L."/>
            <person name="Alfaro M."/>
            <person name="Sun H."/>
            <person name="Tritt A."/>
            <person name="Yoshinaga Y."/>
            <person name="Zwiers L.-H."/>
            <person name="Turgeon B."/>
            <person name="Goodwin S."/>
            <person name="Spatafora J."/>
            <person name="Crous P."/>
            <person name="Grigoriev I."/>
        </authorList>
    </citation>
    <scope>NUCLEOTIDE SEQUENCE</scope>
    <source>
        <strain evidence="3">CBS 130266</strain>
    </source>
</reference>
<dbReference type="PANTHER" id="PTHR47843:SF2">
    <property type="entry name" value="BTB DOMAIN-CONTAINING PROTEIN"/>
    <property type="match status" value="1"/>
</dbReference>
<gene>
    <name evidence="3" type="ORF">EJ08DRAFT_199899</name>
</gene>
<dbReference type="InterPro" id="IPR000210">
    <property type="entry name" value="BTB/POZ_dom"/>
</dbReference>
<keyword evidence="4" id="KW-1185">Reference proteome</keyword>
<dbReference type="AlphaFoldDB" id="A0A9P4NS42"/>
<comment type="caution">
    <text evidence="3">The sequence shown here is derived from an EMBL/GenBank/DDBJ whole genome shotgun (WGS) entry which is preliminary data.</text>
</comment>
<feature type="compositionally biased region" description="Polar residues" evidence="1">
    <location>
        <begin position="46"/>
        <end position="58"/>
    </location>
</feature>
<dbReference type="PROSITE" id="PS50097">
    <property type="entry name" value="BTB"/>
    <property type="match status" value="1"/>
</dbReference>
<protein>
    <recommendedName>
        <fullName evidence="2">BTB domain-containing protein</fullName>
    </recommendedName>
</protein>
<feature type="region of interest" description="Disordered" evidence="1">
    <location>
        <begin position="42"/>
        <end position="62"/>
    </location>
</feature>
<sequence length="284" mass="32326">MTILPKRLRPQLRPTIFQLATSSVFQQKLQVVSHRTTRARVMASATPANRSNSTSSSMIRKPATEGPILGREVVEIWIVDDEKPFIVHRQLIASSSEFFNKALNGEFKEKEGVVRLAVVDNSANFDIYVRWLYSCQLYSQFPGDASTNEVTAKEANEEWPRLAALYIIGDVLLDQKFRNVVIDAILERVKVEDRFPTGLVDTVYSSTPAKSKLRKLLVDIWVCASEVDWFESGYDDLTLGPAEFWVEVAAELVKRRKDCIVLPWFTDRCQYHEHEDVSPACTPL</sequence>
<evidence type="ECO:0000259" key="2">
    <source>
        <dbReference type="PROSITE" id="PS50097"/>
    </source>
</evidence>
<proteinExistence type="predicted"/>
<dbReference type="PANTHER" id="PTHR47843">
    <property type="entry name" value="BTB DOMAIN-CONTAINING PROTEIN-RELATED"/>
    <property type="match status" value="1"/>
</dbReference>